<sequence>MVASCFIASNVLGVLLCVWDDIFSTDSYMLSCRKVTLSAVCSNACFWCAFGGTVRRCSSLAPTSYQTFLKNRVFDDLDSFEDQL</sequence>
<reference evidence="2 3" key="1">
    <citation type="submission" date="2021-06" db="EMBL/GenBank/DDBJ databases">
        <title>Caerostris extrusa draft genome.</title>
        <authorList>
            <person name="Kono N."/>
            <person name="Arakawa K."/>
        </authorList>
    </citation>
    <scope>NUCLEOTIDE SEQUENCE [LARGE SCALE GENOMIC DNA]</scope>
</reference>
<organism evidence="2 3">
    <name type="scientific">Caerostris extrusa</name>
    <name type="common">Bark spider</name>
    <name type="synonym">Caerostris bankana</name>
    <dbReference type="NCBI Taxonomy" id="172846"/>
    <lineage>
        <taxon>Eukaryota</taxon>
        <taxon>Metazoa</taxon>
        <taxon>Ecdysozoa</taxon>
        <taxon>Arthropoda</taxon>
        <taxon>Chelicerata</taxon>
        <taxon>Arachnida</taxon>
        <taxon>Araneae</taxon>
        <taxon>Araneomorphae</taxon>
        <taxon>Entelegynae</taxon>
        <taxon>Araneoidea</taxon>
        <taxon>Araneidae</taxon>
        <taxon>Caerostris</taxon>
    </lineage>
</organism>
<protein>
    <recommendedName>
        <fullName evidence="4">Secreted protein</fullName>
    </recommendedName>
</protein>
<evidence type="ECO:0000313" key="3">
    <source>
        <dbReference type="Proteomes" id="UP001054945"/>
    </source>
</evidence>
<name>A0AAV4QTF2_CAEEX</name>
<proteinExistence type="predicted"/>
<dbReference type="AlphaFoldDB" id="A0AAV4QTF2"/>
<comment type="caution">
    <text evidence="2">The sequence shown here is derived from an EMBL/GenBank/DDBJ whole genome shotgun (WGS) entry which is preliminary data.</text>
</comment>
<dbReference type="Proteomes" id="UP001054945">
    <property type="component" value="Unassembled WGS sequence"/>
</dbReference>
<keyword evidence="1" id="KW-0732">Signal</keyword>
<gene>
    <name evidence="2" type="ORF">CEXT_459661</name>
</gene>
<evidence type="ECO:0000256" key="1">
    <source>
        <dbReference type="SAM" id="SignalP"/>
    </source>
</evidence>
<keyword evidence="3" id="KW-1185">Reference proteome</keyword>
<evidence type="ECO:0008006" key="4">
    <source>
        <dbReference type="Google" id="ProtNLM"/>
    </source>
</evidence>
<evidence type="ECO:0000313" key="2">
    <source>
        <dbReference type="EMBL" id="GIY12520.1"/>
    </source>
</evidence>
<feature type="signal peptide" evidence="1">
    <location>
        <begin position="1"/>
        <end position="24"/>
    </location>
</feature>
<accession>A0AAV4QTF2</accession>
<dbReference type="EMBL" id="BPLR01006799">
    <property type="protein sequence ID" value="GIY12520.1"/>
    <property type="molecule type" value="Genomic_DNA"/>
</dbReference>
<feature type="chain" id="PRO_5043439204" description="Secreted protein" evidence="1">
    <location>
        <begin position="25"/>
        <end position="84"/>
    </location>
</feature>